<dbReference type="PANTHER" id="PTHR11236:SF50">
    <property type="entry name" value="AMINODEOXYCHORISMATE SYNTHASE COMPONENT 1"/>
    <property type="match status" value="1"/>
</dbReference>
<protein>
    <submittedName>
        <fullName evidence="2">Para-aminobenzoate synthase component 1</fullName>
        <ecNumber evidence="2">2.6.1.85</ecNumber>
    </submittedName>
</protein>
<organism evidence="2 3">
    <name type="scientific">Rikenella microfusus</name>
    <dbReference type="NCBI Taxonomy" id="28139"/>
    <lineage>
        <taxon>Bacteria</taxon>
        <taxon>Pseudomonadati</taxon>
        <taxon>Bacteroidota</taxon>
        <taxon>Bacteroidia</taxon>
        <taxon>Bacteroidales</taxon>
        <taxon>Rikenellaceae</taxon>
        <taxon>Rikenella</taxon>
    </lineage>
</organism>
<evidence type="ECO:0000313" key="3">
    <source>
        <dbReference type="Proteomes" id="UP000255233"/>
    </source>
</evidence>
<keyword evidence="2" id="KW-0032">Aminotransferase</keyword>
<dbReference type="SUPFAM" id="SSF56322">
    <property type="entry name" value="ADC synthase"/>
    <property type="match status" value="1"/>
</dbReference>
<evidence type="ECO:0000259" key="1">
    <source>
        <dbReference type="Pfam" id="PF00425"/>
    </source>
</evidence>
<evidence type="ECO:0000313" key="2">
    <source>
        <dbReference type="EMBL" id="SUE34978.1"/>
    </source>
</evidence>
<dbReference type="Gene3D" id="3.60.120.10">
    <property type="entry name" value="Anthranilate synthase"/>
    <property type="match status" value="1"/>
</dbReference>
<keyword evidence="2" id="KW-0808">Transferase</keyword>
<accession>A0A379MTK3</accession>
<dbReference type="InterPro" id="IPR015890">
    <property type="entry name" value="Chorismate_C"/>
</dbReference>
<sequence>MNRYGAERRPFVFLADYAMQACVVEPLEEIDPQRLLYAVGDRTNAPEAGIRKPERELRWEPRFCSPDEYAAEFDVVMTHLLAGNSYLVNLTCATPVGCGLSLREIFDRTDALYKIWFDDRFVCFSPETFVRIDAQGTIASFPMKGTIDAALPKAERRILDDPKEAAEHATIVDLIRNDLSRVAAEVRVERYRYIDRVRTHRGELLQVSSEIRGQLPEGWQSRIGSVLFELLPAGSVTGAPKPKTLEIIAEAENYERGYYTGVCGLFDGRTLDSGVMIRFLEREPGAGQGEYLFKSGGGITYRSDRTAEYEEMKEKVYVPLRRNDSDR</sequence>
<feature type="domain" description="Chorismate-utilising enzyme C-terminal" evidence="1">
    <location>
        <begin position="66"/>
        <end position="315"/>
    </location>
</feature>
<gene>
    <name evidence="2" type="primary">pabB</name>
    <name evidence="2" type="ORF">NCTC11190_02219</name>
</gene>
<dbReference type="PRINTS" id="PR00095">
    <property type="entry name" value="ANTSNTHASEI"/>
</dbReference>
<proteinExistence type="predicted"/>
<dbReference type="STRING" id="880526.GCA_000427365_01599"/>
<dbReference type="NCBIfam" id="NF005486">
    <property type="entry name" value="PRK07093.1"/>
    <property type="match status" value="1"/>
</dbReference>
<name>A0A379MTK3_9BACT</name>
<dbReference type="GO" id="GO:0000162">
    <property type="term" value="P:L-tryptophan biosynthetic process"/>
    <property type="evidence" value="ECO:0007669"/>
    <property type="project" value="TreeGrafter"/>
</dbReference>
<dbReference type="GO" id="GO:0046820">
    <property type="term" value="F:4-amino-4-deoxychorismate synthase activity"/>
    <property type="evidence" value="ECO:0007669"/>
    <property type="project" value="UniProtKB-EC"/>
</dbReference>
<dbReference type="EC" id="2.6.1.85" evidence="2"/>
<dbReference type="InterPro" id="IPR005801">
    <property type="entry name" value="ADC_synthase"/>
</dbReference>
<keyword evidence="3" id="KW-1185">Reference proteome</keyword>
<reference evidence="2 3" key="1">
    <citation type="submission" date="2018-06" db="EMBL/GenBank/DDBJ databases">
        <authorList>
            <consortium name="Pathogen Informatics"/>
            <person name="Doyle S."/>
        </authorList>
    </citation>
    <scope>NUCLEOTIDE SEQUENCE [LARGE SCALE GENOMIC DNA]</scope>
    <source>
        <strain evidence="2 3">NCTC11190</strain>
    </source>
</reference>
<dbReference type="InterPro" id="IPR019999">
    <property type="entry name" value="Anth_synth_I-like"/>
</dbReference>
<dbReference type="PANTHER" id="PTHR11236">
    <property type="entry name" value="AMINOBENZOATE/ANTHRANILATE SYNTHASE"/>
    <property type="match status" value="1"/>
</dbReference>
<dbReference type="Pfam" id="PF00425">
    <property type="entry name" value="Chorismate_bind"/>
    <property type="match status" value="1"/>
</dbReference>
<dbReference type="EMBL" id="UGVL01000001">
    <property type="protein sequence ID" value="SUE34978.1"/>
    <property type="molecule type" value="Genomic_DNA"/>
</dbReference>
<dbReference type="Proteomes" id="UP000255233">
    <property type="component" value="Unassembled WGS sequence"/>
</dbReference>
<dbReference type="AlphaFoldDB" id="A0A379MTK3"/>